<dbReference type="PANTHER" id="PTHR43547:SF2">
    <property type="entry name" value="HYBRID SIGNAL TRANSDUCTION HISTIDINE KINASE C"/>
    <property type="match status" value="1"/>
</dbReference>
<dbReference type="PROSITE" id="PS00041">
    <property type="entry name" value="HTH_ARAC_FAMILY_1"/>
    <property type="match status" value="1"/>
</dbReference>
<feature type="domain" description="Response regulatory" evidence="13">
    <location>
        <begin position="1046"/>
        <end position="1162"/>
    </location>
</feature>
<evidence type="ECO:0000259" key="12">
    <source>
        <dbReference type="PROSITE" id="PS50109"/>
    </source>
</evidence>
<dbReference type="PRINTS" id="PR00032">
    <property type="entry name" value="HTHARAC"/>
</dbReference>
<keyword evidence="10" id="KW-0472">Membrane</keyword>
<dbReference type="SUPFAM" id="SSF47384">
    <property type="entry name" value="Homodimeric domain of signal transducing histidine kinase"/>
    <property type="match status" value="1"/>
</dbReference>
<keyword evidence="10" id="KW-0812">Transmembrane</keyword>
<dbReference type="RefSeq" id="WP_111973119.1">
    <property type="nucleotide sequence ID" value="NZ_UAVS01000007.1"/>
</dbReference>
<dbReference type="InterPro" id="IPR036097">
    <property type="entry name" value="HisK_dim/P_sf"/>
</dbReference>
<proteinExistence type="predicted"/>
<organism evidence="14 15">
    <name type="scientific">Capnocytophaga ochracea</name>
    <dbReference type="NCBI Taxonomy" id="1018"/>
    <lineage>
        <taxon>Bacteria</taxon>
        <taxon>Pseudomonadati</taxon>
        <taxon>Bacteroidota</taxon>
        <taxon>Flavobacteriia</taxon>
        <taxon>Flavobacteriales</taxon>
        <taxon>Flavobacteriaceae</taxon>
        <taxon>Capnocytophaga</taxon>
    </lineage>
</organism>
<comment type="catalytic activity">
    <reaction evidence="1">
        <text>ATP + protein L-histidine = ADP + protein N-phospho-L-histidine.</text>
        <dbReference type="EC" id="2.7.13.3"/>
    </reaction>
</comment>
<dbReference type="SUPFAM" id="SSF52172">
    <property type="entry name" value="CheY-like"/>
    <property type="match status" value="1"/>
</dbReference>
<dbReference type="Gene3D" id="1.10.10.60">
    <property type="entry name" value="Homeodomain-like"/>
    <property type="match status" value="2"/>
</dbReference>
<dbReference type="InterPro" id="IPR003661">
    <property type="entry name" value="HisK_dim/P_dom"/>
</dbReference>
<dbReference type="PROSITE" id="PS01124">
    <property type="entry name" value="HTH_ARAC_FAMILY_2"/>
    <property type="match status" value="1"/>
</dbReference>
<dbReference type="PROSITE" id="PS50110">
    <property type="entry name" value="RESPONSE_REGULATORY"/>
    <property type="match status" value="1"/>
</dbReference>
<dbReference type="Pfam" id="PF00512">
    <property type="entry name" value="HisKA"/>
    <property type="match status" value="1"/>
</dbReference>
<dbReference type="EMBL" id="UAVS01000007">
    <property type="protein sequence ID" value="SQA94851.1"/>
    <property type="molecule type" value="Genomic_DNA"/>
</dbReference>
<feature type="modified residue" description="4-aspartylphosphate" evidence="9">
    <location>
        <position position="1095"/>
    </location>
</feature>
<dbReference type="Pfam" id="PF07494">
    <property type="entry name" value="Reg_prop"/>
    <property type="match status" value="3"/>
</dbReference>
<dbReference type="InterPro" id="IPR018062">
    <property type="entry name" value="HTH_AraC-typ_CS"/>
</dbReference>
<dbReference type="InterPro" id="IPR020449">
    <property type="entry name" value="Tscrpt_reg_AraC-type_HTH"/>
</dbReference>
<feature type="domain" description="Histidine kinase" evidence="12">
    <location>
        <begin position="798"/>
        <end position="1014"/>
    </location>
</feature>
<dbReference type="Gene3D" id="3.30.565.10">
    <property type="entry name" value="Histidine kinase-like ATPase, C-terminal domain"/>
    <property type="match status" value="1"/>
</dbReference>
<dbReference type="Gene3D" id="3.40.50.2300">
    <property type="match status" value="1"/>
</dbReference>
<dbReference type="CDD" id="cd17574">
    <property type="entry name" value="REC_OmpR"/>
    <property type="match status" value="1"/>
</dbReference>
<evidence type="ECO:0000259" key="13">
    <source>
        <dbReference type="PROSITE" id="PS50110"/>
    </source>
</evidence>
<evidence type="ECO:0000256" key="3">
    <source>
        <dbReference type="ARBA" id="ARBA00022553"/>
    </source>
</evidence>
<keyword evidence="6" id="KW-0805">Transcription regulation</keyword>
<evidence type="ECO:0000256" key="8">
    <source>
        <dbReference type="ARBA" id="ARBA00023163"/>
    </source>
</evidence>
<feature type="domain" description="HTH araC/xylS-type" evidence="11">
    <location>
        <begin position="1195"/>
        <end position="1294"/>
    </location>
</feature>
<dbReference type="InterPro" id="IPR011110">
    <property type="entry name" value="Reg_prop"/>
</dbReference>
<dbReference type="FunFam" id="2.130.10.10:FF:000891">
    <property type="entry name" value="Two-component system sensor histidine kinase/response regulator, hybrid (One-component system)"/>
    <property type="match status" value="1"/>
</dbReference>
<evidence type="ECO:0000256" key="10">
    <source>
        <dbReference type="SAM" id="Phobius"/>
    </source>
</evidence>
<accession>A0A2X2SYQ1</accession>
<evidence type="ECO:0000256" key="9">
    <source>
        <dbReference type="PROSITE-ProRule" id="PRU00169"/>
    </source>
</evidence>
<dbReference type="InterPro" id="IPR001789">
    <property type="entry name" value="Sig_transdc_resp-reg_receiver"/>
</dbReference>
<dbReference type="CDD" id="cd00082">
    <property type="entry name" value="HisKA"/>
    <property type="match status" value="1"/>
</dbReference>
<keyword evidence="5" id="KW-0418">Kinase</keyword>
<dbReference type="InterPro" id="IPR011006">
    <property type="entry name" value="CheY-like_superfamily"/>
</dbReference>
<dbReference type="InterPro" id="IPR009057">
    <property type="entry name" value="Homeodomain-like_sf"/>
</dbReference>
<evidence type="ECO:0000259" key="11">
    <source>
        <dbReference type="PROSITE" id="PS01124"/>
    </source>
</evidence>
<evidence type="ECO:0000256" key="2">
    <source>
        <dbReference type="ARBA" id="ARBA00012438"/>
    </source>
</evidence>
<reference evidence="14 15" key="1">
    <citation type="submission" date="2018-06" db="EMBL/GenBank/DDBJ databases">
        <authorList>
            <consortium name="Pathogen Informatics"/>
            <person name="Doyle S."/>
        </authorList>
    </citation>
    <scope>NUCLEOTIDE SEQUENCE [LARGE SCALE GENOMIC DNA]</scope>
    <source>
        <strain evidence="14 15">NCTC11545</strain>
    </source>
</reference>
<dbReference type="InterPro" id="IPR018060">
    <property type="entry name" value="HTH_AraC"/>
</dbReference>
<keyword evidence="3 9" id="KW-0597">Phosphoprotein</keyword>
<dbReference type="SMART" id="SM00388">
    <property type="entry name" value="HisKA"/>
    <property type="match status" value="1"/>
</dbReference>
<dbReference type="Pfam" id="PF00072">
    <property type="entry name" value="Response_reg"/>
    <property type="match status" value="1"/>
</dbReference>
<dbReference type="Gene3D" id="2.60.40.10">
    <property type="entry name" value="Immunoglobulins"/>
    <property type="match status" value="1"/>
</dbReference>
<dbReference type="Gene3D" id="1.10.287.130">
    <property type="match status" value="1"/>
</dbReference>
<dbReference type="GO" id="GO:0000155">
    <property type="term" value="F:phosphorelay sensor kinase activity"/>
    <property type="evidence" value="ECO:0007669"/>
    <property type="project" value="InterPro"/>
</dbReference>
<dbReference type="SUPFAM" id="SSF46689">
    <property type="entry name" value="Homeodomain-like"/>
    <property type="match status" value="1"/>
</dbReference>
<dbReference type="InterPro" id="IPR036890">
    <property type="entry name" value="HATPase_C_sf"/>
</dbReference>
<dbReference type="GO" id="GO:0043565">
    <property type="term" value="F:sequence-specific DNA binding"/>
    <property type="evidence" value="ECO:0007669"/>
    <property type="project" value="InterPro"/>
</dbReference>
<keyword evidence="4 14" id="KW-0808">Transferase</keyword>
<dbReference type="InterPro" id="IPR005467">
    <property type="entry name" value="His_kinase_dom"/>
</dbReference>
<dbReference type="Pfam" id="PF02518">
    <property type="entry name" value="HATPase_c"/>
    <property type="match status" value="1"/>
</dbReference>
<feature type="transmembrane region" description="Helical" evidence="10">
    <location>
        <begin position="750"/>
        <end position="770"/>
    </location>
</feature>
<name>A0A2X2SYQ1_CAPOC</name>
<sequence>MKIIKLSSVLGTCILLFFTWVIYGQNPTEYYFKRISIEHGLSQSGVTAIVRDHKGILWIGTRQGINRVDRNHIKRYTESYIYHLYEDTQHNLWAVTDKGVWQYDPNKDTFTSKIQQQLFSICATEQGVYFGGYSAIYHYNYKTKNIGRLPLRKEPKTKDKECLITYLCPVDNTTFLVGTENDGIYKYSLTSELLSLFIENTSPLSSLYYDAQRKEVYYSIFQKGLFRATLAGELRSHYDTHNTLLSNDIILDIKPYKGNIWLATDGGGVSVFSPEKNTFYNIQHSAGNIHSLPVNSITVLYEDPNHNLWAGTVRDGVFLFKETYIKTYTDSALGSSNGLSERAVISLFEAPNGIIWIGTDGGGINAFNPKTEQFVHHTNTYNDKVSSITYFSPNELLVSLYGKGLFIYNILSRSYTSFLLIDEATDQQECHAGFTPFVYHIDKDKILITAKNTYLYNLQNKEFNKISFAEGLTPKNALQLKAQQGDTLFLSKGNVLYQMKLSEAKITRYLTLKEGYTISAVCNDKAHHTLWIATSNGLFSYAIPQKKLSAVGTDNMFHQISYMQLDTEQRLWINASNVLFSYHIPDKKIMIWDDSDGFLHNDVLTGYVQLLPSPYIYMGGVGGFVKINKNIHTEESSTPLLFLQNIELNGKIYTAENFPKEVPPYFKTLKLNVGLNEKDMFRRILFRFKIKNNAQTSVIETYDNSLDISLLSVGKYQVEVACMTKNGYWTKDTPLLNFEVLPVWYQRTSFLVGVSLLLLAIIAGVMWGYLRRKKQQLKWQIALHQQELNEDKIQFLTNVSHELRTPLTLIYAPLKRLLNHTESGKLTRSQKTQLESAFRQATTMKNIINWVLDYNRNTSLENTLTKAYTDLNHLITDSAKDFEQEFETKHISLELHLDKNLPPVELDSAKIRVVLSNLLMNAVKFSNEYSTIHIRSSYNEQKVRFQVENTGIGLHNIDMDKLFTRFEQGKHNQRGSGIGLAYCKELVEKHLGTIGAYQDEEEQTVFYVELPYSHSTEGVLHKFEGEEEQTEAPEKIAVTMDISMYSVLLVDDNPDFLNYLYDELRPLFKSVLKAVNGEEALLLLKTHQPDIIISDVMMPVMNGYQLCKEVKEHLQISHIPVILLTAKSDTESQKIGYKLGADAYLSKPFDIDLLLSVIGNLLKQKELIKQRYEKELLIPSPALTTISNADEVFMIKLNEIIKKHYSNTDLDVTMISEAMAMSRASVYNKMKQITGIGISEYINKYRIEVACQLLKQTEKSVTDIAFEVGFNSSKYFSTVFKQATKITPRDYREGMK</sequence>
<dbReference type="InterPro" id="IPR013783">
    <property type="entry name" value="Ig-like_fold"/>
</dbReference>
<keyword evidence="8" id="KW-0804">Transcription</keyword>
<dbReference type="FunFam" id="3.30.565.10:FF:000006">
    <property type="entry name" value="Sensor histidine kinase WalK"/>
    <property type="match status" value="1"/>
</dbReference>
<evidence type="ECO:0000313" key="14">
    <source>
        <dbReference type="EMBL" id="SQA94851.1"/>
    </source>
</evidence>
<evidence type="ECO:0000256" key="5">
    <source>
        <dbReference type="ARBA" id="ARBA00022777"/>
    </source>
</evidence>
<dbReference type="PANTHER" id="PTHR43547">
    <property type="entry name" value="TWO-COMPONENT HISTIDINE KINASE"/>
    <property type="match status" value="1"/>
</dbReference>
<keyword evidence="7" id="KW-0238">DNA-binding</keyword>
<dbReference type="SUPFAM" id="SSF55874">
    <property type="entry name" value="ATPase domain of HSP90 chaperone/DNA topoisomerase II/histidine kinase"/>
    <property type="match status" value="1"/>
</dbReference>
<gene>
    <name evidence="14" type="primary">evgS_2</name>
    <name evidence="14" type="ORF">NCTC11545_02050</name>
</gene>
<dbReference type="Proteomes" id="UP000250169">
    <property type="component" value="Unassembled WGS sequence"/>
</dbReference>
<evidence type="ECO:0000256" key="4">
    <source>
        <dbReference type="ARBA" id="ARBA00022679"/>
    </source>
</evidence>
<protein>
    <recommendedName>
        <fullName evidence="2">histidine kinase</fullName>
        <ecNumber evidence="2">2.7.13.3</ecNumber>
    </recommendedName>
</protein>
<dbReference type="Gene3D" id="2.130.10.10">
    <property type="entry name" value="YVTN repeat-like/Quinoprotein amine dehydrogenase"/>
    <property type="match status" value="2"/>
</dbReference>
<keyword evidence="10" id="KW-1133">Transmembrane helix</keyword>
<evidence type="ECO:0000256" key="6">
    <source>
        <dbReference type="ARBA" id="ARBA00023015"/>
    </source>
</evidence>
<evidence type="ECO:0000256" key="1">
    <source>
        <dbReference type="ARBA" id="ARBA00000085"/>
    </source>
</evidence>
<dbReference type="PROSITE" id="PS50109">
    <property type="entry name" value="HIS_KIN"/>
    <property type="match status" value="1"/>
</dbReference>
<dbReference type="SMART" id="SM00387">
    <property type="entry name" value="HATPase_c"/>
    <property type="match status" value="1"/>
</dbReference>
<evidence type="ECO:0000313" key="15">
    <source>
        <dbReference type="Proteomes" id="UP000250169"/>
    </source>
</evidence>
<dbReference type="GO" id="GO:0003700">
    <property type="term" value="F:DNA-binding transcription factor activity"/>
    <property type="evidence" value="ECO:0007669"/>
    <property type="project" value="InterPro"/>
</dbReference>
<dbReference type="Pfam" id="PF12833">
    <property type="entry name" value="HTH_18"/>
    <property type="match status" value="1"/>
</dbReference>
<dbReference type="InterPro" id="IPR015943">
    <property type="entry name" value="WD40/YVTN_repeat-like_dom_sf"/>
</dbReference>
<dbReference type="InterPro" id="IPR011123">
    <property type="entry name" value="Y_Y_Y"/>
</dbReference>
<dbReference type="InterPro" id="IPR003594">
    <property type="entry name" value="HATPase_dom"/>
</dbReference>
<evidence type="ECO:0000256" key="7">
    <source>
        <dbReference type="ARBA" id="ARBA00023125"/>
    </source>
</evidence>
<dbReference type="SUPFAM" id="SSF63829">
    <property type="entry name" value="Calcium-dependent phosphotriesterase"/>
    <property type="match status" value="3"/>
</dbReference>
<dbReference type="EC" id="2.7.13.3" evidence="2"/>
<dbReference type="SMART" id="SM00342">
    <property type="entry name" value="HTH_ARAC"/>
    <property type="match status" value="1"/>
</dbReference>
<dbReference type="Pfam" id="PF07495">
    <property type="entry name" value="Y_Y_Y"/>
    <property type="match status" value="1"/>
</dbReference>
<dbReference type="SMART" id="SM00448">
    <property type="entry name" value="REC"/>
    <property type="match status" value="1"/>
</dbReference>